<dbReference type="PIRSF" id="PIRSF005859">
    <property type="entry name" value="PBR"/>
    <property type="match status" value="1"/>
</dbReference>
<organism evidence="8">
    <name type="scientific">Neodiprion lecontei</name>
    <name type="common">Redheaded pine sawfly</name>
    <dbReference type="NCBI Taxonomy" id="441921"/>
    <lineage>
        <taxon>Eukaryota</taxon>
        <taxon>Metazoa</taxon>
        <taxon>Ecdysozoa</taxon>
        <taxon>Arthropoda</taxon>
        <taxon>Hexapoda</taxon>
        <taxon>Insecta</taxon>
        <taxon>Pterygota</taxon>
        <taxon>Neoptera</taxon>
        <taxon>Endopterygota</taxon>
        <taxon>Hymenoptera</taxon>
        <taxon>Tenthredinoidea</taxon>
        <taxon>Diprionidae</taxon>
        <taxon>Diprioninae</taxon>
        <taxon>Neodiprion</taxon>
    </lineage>
</organism>
<dbReference type="FunFam" id="1.20.1260.100:FF:000001">
    <property type="entry name" value="translocator protein 2"/>
    <property type="match status" value="1"/>
</dbReference>
<dbReference type="GO" id="GO:0033013">
    <property type="term" value="P:tetrapyrrole metabolic process"/>
    <property type="evidence" value="ECO:0007669"/>
    <property type="project" value="UniProtKB-ARBA"/>
</dbReference>
<dbReference type="PANTHER" id="PTHR10057:SF0">
    <property type="entry name" value="TRANSLOCATOR PROTEIN"/>
    <property type="match status" value="1"/>
</dbReference>
<keyword evidence="4 6" id="KW-1133">Transmembrane helix</keyword>
<feature type="transmembrane region" description="Helical" evidence="6">
    <location>
        <begin position="134"/>
        <end position="155"/>
    </location>
</feature>
<evidence type="ECO:0000256" key="1">
    <source>
        <dbReference type="ARBA" id="ARBA00004141"/>
    </source>
</evidence>
<dbReference type="FunCoup" id="A0A6J0B7A5">
    <property type="interactions" value="240"/>
</dbReference>
<sequence length="169" mass="18790">MPVEIVWPAVGATILPNLGGWAGGLITTKNIKPWYETLRKPNWRPPNWAFGPVWTTLYCGMGYASYLVWRDGGGFEGDAKYPLISYGINIGLNWAWTPIFFGAKSLKWSFYEILVLLGSTAVTTVAFFKVNETAGYLLIPYLAWGTLATALNYVVYRDNPAPAIEGKKD</sequence>
<dbReference type="KEGG" id="nlo:107217178"/>
<reference evidence="8" key="1">
    <citation type="submission" date="2025-08" db="UniProtKB">
        <authorList>
            <consortium name="RefSeq"/>
        </authorList>
    </citation>
    <scope>IDENTIFICATION</scope>
    <source>
        <tissue evidence="8">Thorax and Abdomen</tissue>
    </source>
</reference>
<dbReference type="RefSeq" id="XP_015510072.1">
    <property type="nucleotide sequence ID" value="XM_015654586.2"/>
</dbReference>
<dbReference type="Pfam" id="PF03073">
    <property type="entry name" value="TspO_MBR"/>
    <property type="match status" value="1"/>
</dbReference>
<keyword evidence="5 6" id="KW-0472">Membrane</keyword>
<proteinExistence type="inferred from homology"/>
<dbReference type="OrthoDB" id="8841220at2759"/>
<accession>A0A6J0B7A5</accession>
<name>A0A6J0B7A5_NEOLC</name>
<comment type="similarity">
    <text evidence="2">Belongs to the TspO/BZRP family.</text>
</comment>
<dbReference type="Proteomes" id="UP000829291">
    <property type="component" value="Chromosome 5"/>
</dbReference>
<dbReference type="CTD" id="706"/>
<dbReference type="GO" id="GO:0005741">
    <property type="term" value="C:mitochondrial outer membrane"/>
    <property type="evidence" value="ECO:0007669"/>
    <property type="project" value="TreeGrafter"/>
</dbReference>
<feature type="transmembrane region" description="Helical" evidence="6">
    <location>
        <begin position="108"/>
        <end position="128"/>
    </location>
</feature>
<dbReference type="InParanoid" id="A0A6J0B7A5"/>
<evidence type="ECO:0000256" key="5">
    <source>
        <dbReference type="ARBA" id="ARBA00023136"/>
    </source>
</evidence>
<dbReference type="AlphaFoldDB" id="A0A6J0B7A5"/>
<dbReference type="GeneID" id="107217178"/>
<dbReference type="InterPro" id="IPR038330">
    <property type="entry name" value="TspO/MBR-related_sf"/>
</dbReference>
<evidence type="ECO:0000256" key="6">
    <source>
        <dbReference type="SAM" id="Phobius"/>
    </source>
</evidence>
<keyword evidence="3 6" id="KW-0812">Transmembrane</keyword>
<dbReference type="CDD" id="cd15904">
    <property type="entry name" value="TSPO_MBR"/>
    <property type="match status" value="1"/>
</dbReference>
<dbReference type="PANTHER" id="PTHR10057">
    <property type="entry name" value="PERIPHERAL-TYPE BENZODIAZEPINE RECEPTOR"/>
    <property type="match status" value="1"/>
</dbReference>
<comment type="subcellular location">
    <subcellularLocation>
        <location evidence="1">Membrane</location>
        <topology evidence="1">Multi-pass membrane protein</topology>
    </subcellularLocation>
</comment>
<evidence type="ECO:0000256" key="2">
    <source>
        <dbReference type="ARBA" id="ARBA00007524"/>
    </source>
</evidence>
<keyword evidence="7" id="KW-1185">Reference proteome</keyword>
<feature type="transmembrane region" description="Helical" evidence="6">
    <location>
        <begin position="6"/>
        <end position="27"/>
    </location>
</feature>
<evidence type="ECO:0000313" key="7">
    <source>
        <dbReference type="Proteomes" id="UP000829291"/>
    </source>
</evidence>
<feature type="transmembrane region" description="Helical" evidence="6">
    <location>
        <begin position="48"/>
        <end position="69"/>
    </location>
</feature>
<protein>
    <submittedName>
        <fullName evidence="8">Translocator protein</fullName>
    </submittedName>
</protein>
<dbReference type="InterPro" id="IPR004307">
    <property type="entry name" value="TspO_MBR"/>
</dbReference>
<gene>
    <name evidence="8" type="primary">LOC107217178</name>
</gene>
<feature type="transmembrane region" description="Helical" evidence="6">
    <location>
        <begin position="81"/>
        <end position="101"/>
    </location>
</feature>
<evidence type="ECO:0000313" key="8">
    <source>
        <dbReference type="RefSeq" id="XP_015510072.1"/>
    </source>
</evidence>
<evidence type="ECO:0000256" key="4">
    <source>
        <dbReference type="ARBA" id="ARBA00022989"/>
    </source>
</evidence>
<dbReference type="Gene3D" id="1.20.1260.100">
    <property type="entry name" value="TspO/MBR protein"/>
    <property type="match status" value="1"/>
</dbReference>
<evidence type="ECO:0000256" key="3">
    <source>
        <dbReference type="ARBA" id="ARBA00022692"/>
    </source>
</evidence>